<sequence length="992" mass="110458">MEQFSNISYIPSAMDLLLVVPRLAQRASSFALFHMPEAVDNIASKVWNGGSVLADPTSSANATISNTSAAFVQTTASTVEATLHEAFVQGEETSSFLVSVAHGFGKLKNFGGIFSYLTSKWALTTFTVAIILNRTQFYASSREHLRLRFHVRLALYLIPIAAILAQLLSVLQALKCQTSPNFAQLRYGDPLKHLTIDFASEGGFLYKLSSALLFWQDDAECCNARHMSLLGVGEDKRALRGSMSMLYWFFLTLCTSQLFETLACALQGKQPMPETGMTIFEHSLAFAECEAMISSALGFGFLGLSKGDSPSSSSDGPLISRAEILQRLNVPPEVLLVCLISCFSHLSSALLAVAGIRHNVRLINTAVWGCCYMSAIVWSFAKIFMYPVDHISDLGVLRFPTVCIVGFIPHLLLLIGTLICAFIYGLAILATVISMPKDAAAGQSLRQRLEWAYQNLQANVQFSQNSSIRIKMTEDFYTTLLKVGFNVLTAASEAVYLNEGSRINVANMTWLEQKRIDELALSMDKRKGPSIPVELLGDGIARGVNYVDQQNSAVGQSPYARERKSQTAKIADRRRNQTELDSGLGISQRRSRMQLTFDFIAGILWLAISVQAQFSLSLLRKVGIEQRPSWLLKAAGLTEKQRKPSAHTRSTRPENTNFYLLGEDGSLTLPDDANVDVEAETRRKMMRQGKYQGEEHLSDKLYQWWQNGGWFGDLDASGDYFQTSAEDDDDTTSMISMSTNASTADDWEEEDSGRRTPTQRDFGGQFSKEGTPATDSGLDMGSLSRLLDPKTAADREEARLLSYSLQSNRPMTRSQYRRNQDRTRAELLAGLRNSNTSVAHAGSEEDEERDLEQFILAQRTKAKTRAQKAGTWETGAEGMGEGGPHFLDTTRPLVTFCEELPERKRPYVQRISAAQPLTENKPCIRLLELLPYTSHIGKRHAFAFRSVGEEEVRHMGTCIVPTELAMKEVWSPINQWYDNTDRWEHQVDLILV</sequence>
<evidence type="ECO:0000313" key="3">
    <source>
        <dbReference type="EMBL" id="KXS97855.1"/>
    </source>
</evidence>
<dbReference type="GO" id="GO:0006511">
    <property type="term" value="P:ubiquitin-dependent protein catabolic process"/>
    <property type="evidence" value="ECO:0007669"/>
    <property type="project" value="TreeGrafter"/>
</dbReference>
<feature type="compositionally biased region" description="Basic and acidic residues" evidence="1">
    <location>
        <begin position="560"/>
        <end position="574"/>
    </location>
</feature>
<keyword evidence="4" id="KW-1185">Reference proteome</keyword>
<feature type="transmembrane region" description="Helical" evidence="2">
    <location>
        <begin position="113"/>
        <end position="132"/>
    </location>
</feature>
<feature type="region of interest" description="Disordered" evidence="1">
    <location>
        <begin position="552"/>
        <end position="574"/>
    </location>
</feature>
<feature type="transmembrane region" description="Helical" evidence="2">
    <location>
        <begin position="334"/>
        <end position="354"/>
    </location>
</feature>
<evidence type="ECO:0000256" key="2">
    <source>
        <dbReference type="SAM" id="Phobius"/>
    </source>
</evidence>
<dbReference type="Proteomes" id="UP000070133">
    <property type="component" value="Unassembled WGS sequence"/>
</dbReference>
<gene>
    <name evidence="3" type="ORF">AC578_7638</name>
</gene>
<dbReference type="PANTHER" id="PTHR22696:SF1">
    <property type="entry name" value="E3 UBIQUITIN-PROTEIN LIGASE RNF26"/>
    <property type="match status" value="1"/>
</dbReference>
<keyword evidence="2" id="KW-1133">Transmembrane helix</keyword>
<protein>
    <submittedName>
        <fullName evidence="3">Uncharacterized protein</fullName>
    </submittedName>
</protein>
<keyword evidence="2" id="KW-0812">Transmembrane</keyword>
<feature type="region of interest" description="Disordered" evidence="1">
    <location>
        <begin position="865"/>
        <end position="885"/>
    </location>
</feature>
<name>A0A139H5V5_9PEZI</name>
<dbReference type="EMBL" id="LFZN01000131">
    <property type="protein sequence ID" value="KXS97855.1"/>
    <property type="molecule type" value="Genomic_DNA"/>
</dbReference>
<dbReference type="STRING" id="321146.A0A139H5V5"/>
<feature type="transmembrane region" description="Helical" evidence="2">
    <location>
        <begin position="407"/>
        <end position="433"/>
    </location>
</feature>
<accession>A0A139H5V5</accession>
<feature type="region of interest" description="Disordered" evidence="1">
    <location>
        <begin position="722"/>
        <end position="781"/>
    </location>
</feature>
<feature type="transmembrane region" description="Helical" evidence="2">
    <location>
        <begin position="366"/>
        <end position="387"/>
    </location>
</feature>
<keyword evidence="2" id="KW-0472">Membrane</keyword>
<dbReference type="GO" id="GO:0016567">
    <property type="term" value="P:protein ubiquitination"/>
    <property type="evidence" value="ECO:0007669"/>
    <property type="project" value="TreeGrafter"/>
</dbReference>
<proteinExistence type="predicted"/>
<reference evidence="3 4" key="1">
    <citation type="submission" date="2015-07" db="EMBL/GenBank/DDBJ databases">
        <title>Comparative genomics of the Sigatoka disease complex on banana suggests a link between parallel evolutionary changes in Pseudocercospora fijiensis and Pseudocercospora eumusae and increased virulence on the banana host.</title>
        <authorList>
            <person name="Chang T.-C."/>
            <person name="Salvucci A."/>
            <person name="Crous P.W."/>
            <person name="Stergiopoulos I."/>
        </authorList>
    </citation>
    <scope>NUCLEOTIDE SEQUENCE [LARGE SCALE GENOMIC DNA]</scope>
    <source>
        <strain evidence="3 4">CBS 114824</strain>
    </source>
</reference>
<dbReference type="AlphaFoldDB" id="A0A139H5V5"/>
<organism evidence="3 4">
    <name type="scientific">Pseudocercospora eumusae</name>
    <dbReference type="NCBI Taxonomy" id="321146"/>
    <lineage>
        <taxon>Eukaryota</taxon>
        <taxon>Fungi</taxon>
        <taxon>Dikarya</taxon>
        <taxon>Ascomycota</taxon>
        <taxon>Pezizomycotina</taxon>
        <taxon>Dothideomycetes</taxon>
        <taxon>Dothideomycetidae</taxon>
        <taxon>Mycosphaerellales</taxon>
        <taxon>Mycosphaerellaceae</taxon>
        <taxon>Pseudocercospora</taxon>
    </lineage>
</organism>
<feature type="transmembrane region" description="Helical" evidence="2">
    <location>
        <begin position="153"/>
        <end position="174"/>
    </location>
</feature>
<comment type="caution">
    <text evidence="3">The sequence shown here is derived from an EMBL/GenBank/DDBJ whole genome shotgun (WGS) entry which is preliminary data.</text>
</comment>
<dbReference type="PANTHER" id="PTHR22696">
    <property type="entry name" value="E3 UBIQUITIN-PROTEIN LIGASE RNF26"/>
    <property type="match status" value="1"/>
</dbReference>
<evidence type="ECO:0000256" key="1">
    <source>
        <dbReference type="SAM" id="MobiDB-lite"/>
    </source>
</evidence>
<dbReference type="OrthoDB" id="66726at2759"/>
<feature type="transmembrane region" description="Helical" evidence="2">
    <location>
        <begin position="245"/>
        <end position="263"/>
    </location>
</feature>
<dbReference type="GO" id="GO:0061630">
    <property type="term" value="F:ubiquitin protein ligase activity"/>
    <property type="evidence" value="ECO:0007669"/>
    <property type="project" value="TreeGrafter"/>
</dbReference>
<evidence type="ECO:0000313" key="4">
    <source>
        <dbReference type="Proteomes" id="UP000070133"/>
    </source>
</evidence>
<feature type="transmembrane region" description="Helical" evidence="2">
    <location>
        <begin position="599"/>
        <end position="619"/>
    </location>
</feature>